<proteinExistence type="predicted"/>
<reference evidence="2 3" key="1">
    <citation type="journal article" date="2018" name="Environ. Microbiol.">
        <title>Novel energy conservation strategies and behaviour of Pelotomaculum schinkii driving syntrophic propionate catabolism.</title>
        <authorList>
            <person name="Hidalgo-Ahumada C.A.P."/>
            <person name="Nobu M.K."/>
            <person name="Narihiro T."/>
            <person name="Tamaki H."/>
            <person name="Liu W.T."/>
            <person name="Kamagata Y."/>
            <person name="Stams A.J.M."/>
            <person name="Imachi H."/>
            <person name="Sousa D.Z."/>
        </authorList>
    </citation>
    <scope>NUCLEOTIDE SEQUENCE [LARGE SCALE GENOMIC DNA]</scope>
    <source>
        <strain evidence="2 3">MGP</strain>
    </source>
</reference>
<evidence type="ECO:0000313" key="2">
    <source>
        <dbReference type="EMBL" id="TEB11649.1"/>
    </source>
</evidence>
<organism evidence="2 3">
    <name type="scientific">Pelotomaculum propionicicum</name>
    <dbReference type="NCBI Taxonomy" id="258475"/>
    <lineage>
        <taxon>Bacteria</taxon>
        <taxon>Bacillati</taxon>
        <taxon>Bacillota</taxon>
        <taxon>Clostridia</taxon>
        <taxon>Eubacteriales</taxon>
        <taxon>Desulfotomaculaceae</taxon>
        <taxon>Pelotomaculum</taxon>
    </lineage>
</organism>
<comment type="caution">
    <text evidence="2">The sequence shown here is derived from an EMBL/GenBank/DDBJ whole genome shotgun (WGS) entry which is preliminary data.</text>
</comment>
<sequence>MRERNAVEGGFGICKRRYGLARIMARLKETAESIISLQFLVMNLEHRLRLLYYHFLRAILEAFESQKLQWLCNCLRAVFKLENLYSKP</sequence>
<feature type="domain" description="Transposase DDE" evidence="1">
    <location>
        <begin position="2"/>
        <end position="45"/>
    </location>
</feature>
<accession>A0A4Y7RSF2</accession>
<evidence type="ECO:0000313" key="3">
    <source>
        <dbReference type="Proteomes" id="UP000297597"/>
    </source>
</evidence>
<dbReference type="Pfam" id="PF13586">
    <property type="entry name" value="DDE_Tnp_1_2"/>
    <property type="match status" value="1"/>
</dbReference>
<gene>
    <name evidence="2" type="ORF">Pmgp_01445</name>
</gene>
<dbReference type="AlphaFoldDB" id="A0A4Y7RSF2"/>
<protein>
    <recommendedName>
        <fullName evidence="1">Transposase DDE domain-containing protein</fullName>
    </recommendedName>
</protein>
<dbReference type="InterPro" id="IPR025668">
    <property type="entry name" value="Tnp_DDE_dom"/>
</dbReference>
<dbReference type="EMBL" id="QFFZ01000012">
    <property type="protein sequence ID" value="TEB11649.1"/>
    <property type="molecule type" value="Genomic_DNA"/>
</dbReference>
<name>A0A4Y7RSF2_9FIRM</name>
<keyword evidence="3" id="KW-1185">Reference proteome</keyword>
<dbReference type="Proteomes" id="UP000297597">
    <property type="component" value="Unassembled WGS sequence"/>
</dbReference>
<evidence type="ECO:0000259" key="1">
    <source>
        <dbReference type="Pfam" id="PF13586"/>
    </source>
</evidence>